<name>A0ABR6VQ47_9BACT</name>
<keyword evidence="1" id="KW-0175">Coiled coil</keyword>
<evidence type="ECO:0000313" key="2">
    <source>
        <dbReference type="EMBL" id="MBC3538716.1"/>
    </source>
</evidence>
<proteinExistence type="predicted"/>
<comment type="caution">
    <text evidence="2">The sequence shown here is derived from an EMBL/GenBank/DDBJ whole genome shotgun (WGS) entry which is preliminary data.</text>
</comment>
<gene>
    <name evidence="2" type="ORF">H7U12_03425</name>
</gene>
<evidence type="ECO:0000313" key="3">
    <source>
        <dbReference type="Proteomes" id="UP000659698"/>
    </source>
</evidence>
<reference evidence="2 3" key="1">
    <citation type="journal article" date="2019" name="Int. J. Syst. Evol. Microbiol.">
        <title>Rufibacter sediminis sp. nov., isolated from freshwater lake sediment.</title>
        <authorList>
            <person name="Qu J.H."/>
            <person name="Zhang L.J."/>
            <person name="Fu Y.H."/>
            <person name="Li H.F."/>
        </authorList>
    </citation>
    <scope>NUCLEOTIDE SEQUENCE [LARGE SCALE GENOMIC DNA]</scope>
    <source>
        <strain evidence="2 3">H-1</strain>
    </source>
</reference>
<organism evidence="2 3">
    <name type="scientific">Rufibacter sediminis</name>
    <dbReference type="NCBI Taxonomy" id="2762756"/>
    <lineage>
        <taxon>Bacteria</taxon>
        <taxon>Pseudomonadati</taxon>
        <taxon>Bacteroidota</taxon>
        <taxon>Cytophagia</taxon>
        <taxon>Cytophagales</taxon>
        <taxon>Hymenobacteraceae</taxon>
        <taxon>Rufibacter</taxon>
    </lineage>
</organism>
<protein>
    <submittedName>
        <fullName evidence="2">Uncharacterized protein</fullName>
    </submittedName>
</protein>
<evidence type="ECO:0000256" key="1">
    <source>
        <dbReference type="SAM" id="Coils"/>
    </source>
</evidence>
<feature type="coiled-coil region" evidence="1">
    <location>
        <begin position="49"/>
        <end position="90"/>
    </location>
</feature>
<dbReference type="Proteomes" id="UP000659698">
    <property type="component" value="Unassembled WGS sequence"/>
</dbReference>
<dbReference type="EMBL" id="JACOAF010000008">
    <property type="protein sequence ID" value="MBC3538716.1"/>
    <property type="molecule type" value="Genomic_DNA"/>
</dbReference>
<dbReference type="RefSeq" id="WP_186632923.1">
    <property type="nucleotide sequence ID" value="NZ_JACOAF010000008.1"/>
</dbReference>
<sequence length="121" mass="14465">MRNTLLLHDFTSKPDPIEDINKSLKAIQQQLLSEIAYKQDVISAKDKEIATLKEELRCSHEAIEILEKKIQEVERKNEGNKQLNKKLINEVVRRQQDIEWYKRTYERRSFLGMLKEKVLKR</sequence>
<keyword evidence="3" id="KW-1185">Reference proteome</keyword>
<accession>A0ABR6VQ47</accession>